<dbReference type="SUPFAM" id="SSF48403">
    <property type="entry name" value="Ankyrin repeat"/>
    <property type="match status" value="1"/>
</dbReference>
<dbReference type="GO" id="GO:0016567">
    <property type="term" value="P:protein ubiquitination"/>
    <property type="evidence" value="ECO:0007669"/>
    <property type="project" value="TreeGrafter"/>
</dbReference>
<organism evidence="1 2">
    <name type="scientific">Littorina saxatilis</name>
    <dbReference type="NCBI Taxonomy" id="31220"/>
    <lineage>
        <taxon>Eukaryota</taxon>
        <taxon>Metazoa</taxon>
        <taxon>Spiralia</taxon>
        <taxon>Lophotrochozoa</taxon>
        <taxon>Mollusca</taxon>
        <taxon>Gastropoda</taxon>
        <taxon>Caenogastropoda</taxon>
        <taxon>Littorinimorpha</taxon>
        <taxon>Littorinoidea</taxon>
        <taxon>Littorinidae</taxon>
        <taxon>Littorina</taxon>
    </lineage>
</organism>
<evidence type="ECO:0000313" key="1">
    <source>
        <dbReference type="EMBL" id="KAK7093339.1"/>
    </source>
</evidence>
<comment type="caution">
    <text evidence="1">The sequence shown here is derived from an EMBL/GenBank/DDBJ whole genome shotgun (WGS) entry which is preliminary data.</text>
</comment>
<dbReference type="Gene3D" id="1.25.40.20">
    <property type="entry name" value="Ankyrin repeat-containing domain"/>
    <property type="match status" value="1"/>
</dbReference>
<accession>A0AAN9AVK2</accession>
<dbReference type="Proteomes" id="UP001374579">
    <property type="component" value="Unassembled WGS sequence"/>
</dbReference>
<gene>
    <name evidence="1" type="ORF">V1264_007113</name>
</gene>
<reference evidence="1 2" key="1">
    <citation type="submission" date="2024-02" db="EMBL/GenBank/DDBJ databases">
        <title>Chromosome-scale genome assembly of the rough periwinkle Littorina saxatilis.</title>
        <authorList>
            <person name="De Jode A."/>
            <person name="Faria R."/>
            <person name="Formenti G."/>
            <person name="Sims Y."/>
            <person name="Smith T.P."/>
            <person name="Tracey A."/>
            <person name="Wood J.M.D."/>
            <person name="Zagrodzka Z.B."/>
            <person name="Johannesson K."/>
            <person name="Butlin R.K."/>
            <person name="Leder E.H."/>
        </authorList>
    </citation>
    <scope>NUCLEOTIDE SEQUENCE [LARGE SCALE GENOMIC DNA]</scope>
    <source>
        <strain evidence="1">Snail1</strain>
        <tissue evidence="1">Muscle</tissue>
    </source>
</reference>
<dbReference type="Pfam" id="PF13920">
    <property type="entry name" value="zf-C3HC4_3"/>
    <property type="match status" value="1"/>
</dbReference>
<evidence type="ECO:0008006" key="3">
    <source>
        <dbReference type="Google" id="ProtNLM"/>
    </source>
</evidence>
<dbReference type="InterPro" id="IPR002110">
    <property type="entry name" value="Ankyrin_rpt"/>
</dbReference>
<dbReference type="EMBL" id="JBAMIC010000019">
    <property type="protein sequence ID" value="KAK7093339.1"/>
    <property type="molecule type" value="Genomic_DNA"/>
</dbReference>
<dbReference type="Pfam" id="PF12796">
    <property type="entry name" value="Ank_2"/>
    <property type="match status" value="1"/>
</dbReference>
<dbReference type="InterPro" id="IPR013083">
    <property type="entry name" value="Znf_RING/FYVE/PHD"/>
</dbReference>
<dbReference type="InterPro" id="IPR036770">
    <property type="entry name" value="Ankyrin_rpt-contain_sf"/>
</dbReference>
<protein>
    <recommendedName>
        <fullName evidence="3">E3 ubiquitin-protein ligase MIB2</fullName>
    </recommendedName>
</protein>
<sequence length="374" mass="39951">MDHNHRAVEGLMAIPGIDLSLRNRSGFPPLHHAVMKGNARALELMVAKDKSEIHTVANGVTPLRLAVNNDQDECVRVLILMGGCDVNRPFASSSCVPLLLACVRAVYRAAEALLELDADVNAQDLGGQTALHTTISGRRIEDRHGPQSEQEKQVRVALACLLISNGAYVDVEDFGGRDPLSHGDPDVIEGVKSFMTKNPELVRRKSERASSNTGAASSITGCSDMDIGQRFNQLSMSTKREPFMSASSSIDPANTGDQLSISTVRKGIKSALSTADPGKGEDQISTSTKRDSIMFDQAKSGVKLKEALKGVGLPCGLCGAPKADVTLLPCQHKCVCSTCSIKVTECLLCEEVVQDKIVTGADGQSVHPNDCKQM</sequence>
<dbReference type="PANTHER" id="PTHR24202:SF4">
    <property type="entry name" value="E3 UBIQUITIN-PROTEIN LIGASE MIB2-RELATED"/>
    <property type="match status" value="1"/>
</dbReference>
<dbReference type="AlphaFoldDB" id="A0AAN9AVK2"/>
<dbReference type="SMART" id="SM00248">
    <property type="entry name" value="ANK"/>
    <property type="match status" value="4"/>
</dbReference>
<dbReference type="GO" id="GO:0005737">
    <property type="term" value="C:cytoplasm"/>
    <property type="evidence" value="ECO:0007669"/>
    <property type="project" value="TreeGrafter"/>
</dbReference>
<dbReference type="PANTHER" id="PTHR24202">
    <property type="entry name" value="E3 UBIQUITIN-PROTEIN LIGASE MIB2"/>
    <property type="match status" value="1"/>
</dbReference>
<name>A0AAN9AVK2_9CAEN</name>
<evidence type="ECO:0000313" key="2">
    <source>
        <dbReference type="Proteomes" id="UP001374579"/>
    </source>
</evidence>
<keyword evidence="2" id="KW-1185">Reference proteome</keyword>
<proteinExistence type="predicted"/>
<dbReference type="Gene3D" id="3.30.40.10">
    <property type="entry name" value="Zinc/RING finger domain, C3HC4 (zinc finger)"/>
    <property type="match status" value="1"/>
</dbReference>